<dbReference type="HOGENOM" id="CLU_2397171_0_0_10"/>
<evidence type="ECO:0000313" key="1">
    <source>
        <dbReference type="EMBL" id="KDR53310.1"/>
    </source>
</evidence>
<organism evidence="1 2">
    <name type="scientific">Hoylesella loescheii DSM 19665 = JCM 12249 = ATCC 15930</name>
    <dbReference type="NCBI Taxonomy" id="1122985"/>
    <lineage>
        <taxon>Bacteria</taxon>
        <taxon>Pseudomonadati</taxon>
        <taxon>Bacteroidota</taxon>
        <taxon>Bacteroidia</taxon>
        <taxon>Bacteroidales</taxon>
        <taxon>Prevotellaceae</taxon>
        <taxon>Hoylesella</taxon>
    </lineage>
</organism>
<reference evidence="1 2" key="1">
    <citation type="submission" date="2013-08" db="EMBL/GenBank/DDBJ databases">
        <authorList>
            <person name="Weinstock G."/>
            <person name="Sodergren E."/>
            <person name="Wylie T."/>
            <person name="Fulton L."/>
            <person name="Fulton R."/>
            <person name="Fronick C."/>
            <person name="O'Laughlin M."/>
            <person name="Godfrey J."/>
            <person name="Miner T."/>
            <person name="Herter B."/>
            <person name="Appelbaum E."/>
            <person name="Cordes M."/>
            <person name="Lek S."/>
            <person name="Wollam A."/>
            <person name="Pepin K.H."/>
            <person name="Palsikar V.B."/>
            <person name="Mitreva M."/>
            <person name="Wilson R.K."/>
        </authorList>
    </citation>
    <scope>NUCLEOTIDE SEQUENCE [LARGE SCALE GENOMIC DNA]</scope>
    <source>
        <strain evidence="1 2">ATCC 15930</strain>
    </source>
</reference>
<dbReference type="Proteomes" id="UP000027442">
    <property type="component" value="Unassembled WGS sequence"/>
</dbReference>
<sequence length="93" mass="10973">MPRNRFFFQVGCKQQAKQQQGHSPPPDLKTLCQYHLTTKRKTTFQNAVFMLLNYHFTLHVAFQLSWTPVPYHLERGSILTGTGFQMTWNRRTS</sequence>
<protein>
    <submittedName>
        <fullName evidence="1">Uncharacterized protein</fullName>
    </submittedName>
</protein>
<proteinExistence type="predicted"/>
<name>A0A069QKH8_HOYLO</name>
<dbReference type="PATRIC" id="fig|1122985.7.peg.703"/>
<dbReference type="EMBL" id="JNGW01000022">
    <property type="protein sequence ID" value="KDR53310.1"/>
    <property type="molecule type" value="Genomic_DNA"/>
</dbReference>
<keyword evidence="2" id="KW-1185">Reference proteome</keyword>
<evidence type="ECO:0000313" key="2">
    <source>
        <dbReference type="Proteomes" id="UP000027442"/>
    </source>
</evidence>
<accession>A0A069QKH8</accession>
<dbReference type="AlphaFoldDB" id="A0A069QKH8"/>
<comment type="caution">
    <text evidence="1">The sequence shown here is derived from an EMBL/GenBank/DDBJ whole genome shotgun (WGS) entry which is preliminary data.</text>
</comment>
<gene>
    <name evidence="1" type="ORF">HMPREF1991_00674</name>
</gene>